<feature type="compositionally biased region" description="Polar residues" evidence="1">
    <location>
        <begin position="3589"/>
        <end position="3598"/>
    </location>
</feature>
<dbReference type="InterPro" id="IPR009849">
    <property type="entry name" value="DUF1410"/>
</dbReference>
<keyword evidence="2" id="KW-0472">Membrane</keyword>
<reference evidence="4" key="1">
    <citation type="submission" date="2017-10" db="EMBL/GenBank/DDBJ databases">
        <title>Genome-wide analysis of the first isolated strain mycoplasma dispar GS01.</title>
        <authorList>
            <person name="Hao H."/>
            <person name="Chen S."/>
            <person name="Zhao P."/>
            <person name="Chu Y."/>
            <person name="Liu Y."/>
        </authorList>
    </citation>
    <scope>NUCLEOTIDE SEQUENCE [LARGE SCALE GENOMIC DNA]</scope>
    <source>
        <strain evidence="4">GS01</strain>
    </source>
</reference>
<name>A0ABN5DS35_9BACT</name>
<evidence type="ECO:0000313" key="4">
    <source>
        <dbReference type="EMBL" id="ATP59809.1"/>
    </source>
</evidence>
<dbReference type="Proteomes" id="UP000224629">
    <property type="component" value="Chromosome"/>
</dbReference>
<evidence type="ECO:0000256" key="2">
    <source>
        <dbReference type="SAM" id="Phobius"/>
    </source>
</evidence>
<feature type="region of interest" description="Disordered" evidence="1">
    <location>
        <begin position="3417"/>
        <end position="3437"/>
    </location>
</feature>
<keyword evidence="2" id="KW-1133">Transmembrane helix</keyword>
<dbReference type="Pfam" id="PF07198">
    <property type="entry name" value="DUF1410"/>
    <property type="match status" value="1"/>
</dbReference>
<sequence length="3876" mass="434229">MKNEANSNQNSKTLNSHLTKKLLAAGGFVTGAIVSLSPYLAKIISPKTIYVTDFVANNVTANSGEFSFKLQGKNQADTAWTKKADLELVYISKNSRYQVKTKVEYDPKTNSFSTFADNLIGGSVYEVQLVAANNPRYYFSFTNSSQFFSTKNQVEKFSHYDIENDTILNLNLFDSQNLLQSANLILYYKEVGTDKILTANGQFSSQTEEKQASFVLRSLKKTAKYEVVAIKYHFEDPDQTFDLEISPLASRFFAASPLGGKIVNLSQKSYGLNSALVEISLALNNQKVKLEKNEKINLEYYWKDESGAHQFGVANDVGLVFDANNKIYANLDLKQIPGGAKFWISRIWNNSGTLAIKVENKLSFISAPEIARIKTFVDGNNTSSFDVKFNDQSLLLNGKDVKINFFADDRPTKMFSAIGQVVGNKLFSFAKNLEKEKHFTISSLEIVNKATNFDESGQQQTNTIFFSQNFDQKEKKFFTHATSAQVESITTDKISEDSTRISVVLDSVDDFIKDKIATLYFRVAGSNSLIKSEAQAFKINGDKLVLTWDLINLEPGTNYLIDSIGIADANQQFVNKLYLNFGANIGAEKLNWTTKPAVSSISYIPRSENSVALNIAIKNILEPLKTAKIKYTELKPGGQTRTIQAQIENNSIISNLLVENLEKGLDYRIDSIEIDGYKSSKGDADILKVSKTITPAQRIFGVHAPLVVTKIQNEKEEQTSAKLKVEFTPETIKAIGNNKVKVYYSLAGSSKLLSAEASLGTQQPQNNQSLTFDLNGLEIGSKYNINSVVLVREIQPLLPNQQTITTERNILFGDASHQFQPSQSSFFTKSAVIEVGYDNSYEQRVIATFTLADAKGEFLGKTAKLKYTLKKKNGDEKQAESAQKKEGEITAPVIGARIRFDITDLYKQALYEIDKNSLEIVDGNAAAAAPAGAAVQTSSRVRREVSQFQAQQNQAKIIPFKENLLDLEEKSQFSTVPKTANVTSLTLKKRTKNTAEFEIEFGKEFPKTDEVVQSAEKLDDFLNSQKLKVRFKKYGGEEQVQEVQATKNVETQKTSFNLTGLENGQQYVILGFEQVKEENSEKPEVKINLDDLDFYKDQVIATSAVIKKLEVDTSVETQAKVHLELKDGGRYTAGKKVTVELEKVDGTGGGAQQVGQSSTFKQEATSLNGIYDFTFLNLEKVAKYKIKSVKFEKDPEIQPQIPQAQAQTQAANLVLSRRKRSLVDPNIQQFKAVFVNVQTALTNEEEIDLLETQESELEPKKTFVTSAQSAKVIKIDHESQQTTGLTIKLTLDKIDDYLGSKQITLTYKNLSQNKTQSTKDATVNERDKTISFALTGLNPGDRYEIESLQLKDETTDVRNEKQLKKSEFKFEFDKSPTTQAGFEKQFFSPTPNLAEIKPESTSETSARITVRLNDKAANWNGKFLQIKLESKNGVPPQSQNSIYTAQIANGLAVFEISGLQKAGNYEIKEMKYSDNPAENSASSTQGQDVEGFSKTHDSQSSQDKINKTFELDAESATITDISYKSDNYSADVTVKFDSTETFLTKESNGKRRKLKFYFKNSQTGEEVTTEKEFENQQSQLPQAKQPELTLNLGGQAAATGVGASQNSPLKAGSLYLLTKVEDVTEEGGPKKLKTFKFDKDLASLTPAPQPQAQTQTPEVLSRLFFATKPEIIAYSIEKKDETTYVANFDIADPLAGRDIEKGGFEGRDVKVKLERVFDPDGKQAKNDFKPLEIEVQAKVEKSKISFEIKSDLEKNATYKLKSVEWADKDKTGGNKLDPTIKENTTSSTGLGQNFSNFAVKKLDGQTDSNIEGNVAGNDRKKFGENFIIQPESAKVIKIEKQDKKDNSATITLTFDEKDKYLEHPDYKDKLKLIYYQVGDPQEKEVKLNFEQSKGVGSEVKFKAEIQNLSGGNGYRIVGIKNEGVAAPRSRRRRSADSGAGKAINFYFDDAKVQEDNKKFATLPIINSILQFRNDKNPEDYDFLLTLKDTGDVFKDKTNIKAKIQYKKVVDGNQAKATIEEVVAELQKVGQGGISSQNEKKSDEENLEKSTTFKFTLTGLDIFAQYYIENIAYDSNSSTDNVLNKAKNPAQVTNSESSGLFKFSDDAEKKRAFVTFPDKVEIKKVDIKPDFAQNTAKVELTFDAKYKPFLEVYKNFTIAYKNPKGITQEVQVDKDNFVSNPDLSSGEPKVEVTINNISEPGQYIIDSLKFADEKSQQIKAISNLELPPVAIKETISINERSFYTNTKIIAIRKKQIGERHALIEFVLDDPNGSFIGKKVSGTFIPTPKTNATQDKVDTTTIVADEIGKTSKAVFNLRSLIKNTEYTISKLEFDETQTQQTGAGQSQFAEKRELEYDDSKVLEEAKKEPASTQQFNNAADVKKFTTTFETATALGITYQLDQQQQTATPWKKAKVRVFFAEDDKPLQTKQTKLKLIYQSSKNGISTTSEREVQAQLISTSSTTSSQGQWQNSQPDGATYFYEFELDNLDAGAKYTVIGLEDQSLDQKVKIIVPNSSLAAAVPVNVAATATSQPSFNFNTAPLITKLAYVPSENSIKLIFDVENSQKLTFENSRMTIKYKKLDNKTDSYGWQDPTVKMAQPAQNSSQLQVTVKNVTNQQVLGPISPDTDSVITRLEVDLNGLDKGQWYLIDEVSLTDVPGQTGEFKLFIDKTKMEDPVKKNSTSESEKWQTIVNTSIETATISNVKTSTTETIEVMEKGVKTPKNSPELREGYFEVEFAKEDINFLKDNYNIQLELESVDHKLFYTKTSEIISTNSGVGNDTLKVVIKAEGLIPGDKYIIKNYIFTLKKGKTSQWSVNLPNNLVAKPQKTDYELLTKNAIKSIKYEAIREGQTDITVELFNNNGSLNQKELTLNGEMNKQFGNKYTNPDWDNDNKKGLIVLAKQTVNITNGKSNNIIKFSVTENLKKAKQYIVKKIEYEGKQLDFDQSINNEYSLQRLFYSQADNVKLVSTKISNVTYDSANITLKFDNDDAFLKDDQITLYLENTVNGKVEKSIGTTTQITTAQQPSTSQLEATFNFQNILKPGTKYTIKALTSKTVNLTVDQTNKSSNVDLAIGWKTKQTQQPQSPSVNLEFITKPLITNIITTPEDTNAKIKLVGWTKDLTDAGLQPSLTINEKEGSRTEKSGIKENLTQSNDDSQTFTVSSLTKFTDYNNITLKIKGGTGNVVSVSSEQEVDFAPEIATGAKQNLREFRTTAKDLLLKSSDPVKIVPISTSATNIEIELQPQDAKSIAAIPFVLKYKKAWPNFRVGENSKVEISQPVLINTQTNKLIFNITNLEPGVVYSVEGLETYDKKIIESHKVRDEILKIHDNLLKLLDSVATFPGKIQTQAKKIYFAPLNVPVRLITGWTIPLRYDYYEGEEVYIKFNDESATAITENWLRQNLKIKLNPHKTNIAAQSFNNEKDFNNNNNSYSKTRNEGDYPSELEISDVKWDPENVTARLKIWPKSLKSIIGATLTVTIKNTKDYPKNPTETYNSVNQTTLPEQSITFSTTVQAAIVAPINVDYMNPGLMGFTYAIYDPQRLIQPTGSKYNPFGSFPHLTPYNEQDWLKVVLNEGKDLTTENKPLDPPDQTIFNSNNPGSSPEELKIPEPPIAIQTSQDNDNISYLTLYWRINSNTYNFIIPSEFSSGKRLWFPNGGFVSLPISLQFKSKTANALGSMYSFVVKSSYAPKGFVLPMFNSDNPGEAVSVVTQGAKMLINMQFGNNLELLPRINKHPKNISNVFWASPNLDEWTTNENELERLYRLNRTAPQWWGDDKRVIPTGRDGAGGTRYVGTNIRIRYVSFKNPIDNTQQTLKTRPGLFQWDWNTQRFNSWAYRKKSTETMWYTSLTHGISNYPIMYDPLKYYDFFKPTYPPKLPD</sequence>
<organism evidence="4 5">
    <name type="scientific">Mesomycoplasma dispar</name>
    <dbReference type="NCBI Taxonomy" id="86660"/>
    <lineage>
        <taxon>Bacteria</taxon>
        <taxon>Bacillati</taxon>
        <taxon>Mycoplasmatota</taxon>
        <taxon>Mycoplasmoidales</taxon>
        <taxon>Metamycoplasmataceae</taxon>
        <taxon>Mesomycoplasma</taxon>
    </lineage>
</organism>
<evidence type="ECO:0000259" key="3">
    <source>
        <dbReference type="Pfam" id="PF07198"/>
    </source>
</evidence>
<feature type="compositionally biased region" description="Basic and acidic residues" evidence="1">
    <location>
        <begin position="3132"/>
        <end position="3144"/>
    </location>
</feature>
<feature type="region of interest" description="Disordered" evidence="1">
    <location>
        <begin position="3132"/>
        <end position="3151"/>
    </location>
</feature>
<keyword evidence="2" id="KW-0812">Transmembrane</keyword>
<keyword evidence="5" id="KW-1185">Reference proteome</keyword>
<feature type="compositionally biased region" description="Polar residues" evidence="1">
    <location>
        <begin position="1476"/>
        <end position="1487"/>
    </location>
</feature>
<accession>A0ABN5DS35</accession>
<evidence type="ECO:0000313" key="5">
    <source>
        <dbReference type="Proteomes" id="UP000224629"/>
    </source>
</evidence>
<feature type="transmembrane region" description="Helical" evidence="2">
    <location>
        <begin position="21"/>
        <end position="41"/>
    </location>
</feature>
<feature type="domain" description="DUF1410" evidence="3">
    <location>
        <begin position="1298"/>
        <end position="1357"/>
    </location>
</feature>
<feature type="region of interest" description="Disordered" evidence="1">
    <location>
        <begin position="3576"/>
        <end position="3602"/>
    </location>
</feature>
<feature type="region of interest" description="Disordered" evidence="1">
    <location>
        <begin position="1473"/>
        <end position="1503"/>
    </location>
</feature>
<gene>
    <name evidence="4" type="ORF">CSW10_02635</name>
</gene>
<protein>
    <recommendedName>
        <fullName evidence="3">DUF1410 domain-containing protein</fullName>
    </recommendedName>
</protein>
<evidence type="ECO:0000256" key="1">
    <source>
        <dbReference type="SAM" id="MobiDB-lite"/>
    </source>
</evidence>
<dbReference type="EMBL" id="CP024161">
    <property type="protein sequence ID" value="ATP59809.1"/>
    <property type="molecule type" value="Genomic_DNA"/>
</dbReference>
<dbReference type="RefSeq" id="WP_099452029.1">
    <property type="nucleotide sequence ID" value="NZ_CP024161.1"/>
</dbReference>
<proteinExistence type="predicted"/>